<dbReference type="InterPro" id="IPR013833">
    <property type="entry name" value="Cyt_c_oxidase_su3_a-hlx"/>
</dbReference>
<name>W8WZS5_CASD6</name>
<dbReference type="eggNOG" id="COG1845">
    <property type="taxonomic scope" value="Bacteria"/>
</dbReference>
<dbReference type="PROSITE" id="PS50253">
    <property type="entry name" value="COX3"/>
    <property type="match status" value="1"/>
</dbReference>
<comment type="subcellular location">
    <subcellularLocation>
        <location evidence="6">Cell membrane</location>
        <topology evidence="6">Multi-pass membrane protein</topology>
    </subcellularLocation>
    <subcellularLocation>
        <location evidence="1">Membrane</location>
        <topology evidence="1">Multi-pass membrane protein</topology>
    </subcellularLocation>
</comment>
<dbReference type="KEGG" id="cdn:BN940_14166"/>
<dbReference type="Gene3D" id="1.20.120.80">
    <property type="entry name" value="Cytochrome c oxidase, subunit III, four-helix bundle"/>
    <property type="match status" value="1"/>
</dbReference>
<dbReference type="Pfam" id="PF00510">
    <property type="entry name" value="COX3"/>
    <property type="match status" value="1"/>
</dbReference>
<keyword evidence="4 7" id="KW-1133">Transmembrane helix</keyword>
<feature type="transmembrane region" description="Helical" evidence="7">
    <location>
        <begin position="40"/>
        <end position="59"/>
    </location>
</feature>
<evidence type="ECO:0000256" key="7">
    <source>
        <dbReference type="SAM" id="Phobius"/>
    </source>
</evidence>
<dbReference type="GO" id="GO:0005886">
    <property type="term" value="C:plasma membrane"/>
    <property type="evidence" value="ECO:0007669"/>
    <property type="project" value="UniProtKB-SubCell"/>
</dbReference>
<dbReference type="InterPro" id="IPR024791">
    <property type="entry name" value="Cyt_c/ubiquinol_Oxase_su3"/>
</dbReference>
<reference evidence="9 10" key="1">
    <citation type="journal article" date="2014" name="BMC Microbiol.">
        <title>The oxygen-independent metabolism of cyclic monoterpenes in Castellaniella defragrans 65Phen.</title>
        <authorList>
            <person name="Petasch J."/>
            <person name="Disch E.M."/>
            <person name="Markert S."/>
            <person name="Becher D."/>
            <person name="Schweder T."/>
            <person name="Huttel B."/>
            <person name="Reinhardt R."/>
            <person name="Harder J."/>
        </authorList>
    </citation>
    <scope>NUCLEOTIDE SEQUENCE [LARGE SCALE GENOMIC DNA]</scope>
    <source>
        <strain evidence="9">65Phen</strain>
    </source>
</reference>
<dbReference type="STRING" id="1437824.BN940_14166"/>
<dbReference type="HOGENOM" id="CLU_044071_2_0_4"/>
<protein>
    <recommendedName>
        <fullName evidence="8">Heme-copper oxidase subunit III family profile domain-containing protein</fullName>
    </recommendedName>
</protein>
<evidence type="ECO:0000256" key="3">
    <source>
        <dbReference type="ARBA" id="ARBA00022692"/>
    </source>
</evidence>
<evidence type="ECO:0000256" key="1">
    <source>
        <dbReference type="ARBA" id="ARBA00004141"/>
    </source>
</evidence>
<accession>W8WZS5</accession>
<dbReference type="GO" id="GO:0004129">
    <property type="term" value="F:cytochrome-c oxidase activity"/>
    <property type="evidence" value="ECO:0007669"/>
    <property type="project" value="InterPro"/>
</dbReference>
<gene>
    <name evidence="9" type="ORF">BN940_14166</name>
</gene>
<evidence type="ECO:0000256" key="6">
    <source>
        <dbReference type="RuleBase" id="RU003376"/>
    </source>
</evidence>
<keyword evidence="3 6" id="KW-0812">Transmembrane</keyword>
<evidence type="ECO:0000256" key="4">
    <source>
        <dbReference type="ARBA" id="ARBA00022989"/>
    </source>
</evidence>
<dbReference type="GO" id="GO:0019646">
    <property type="term" value="P:aerobic electron transport chain"/>
    <property type="evidence" value="ECO:0007669"/>
    <property type="project" value="InterPro"/>
</dbReference>
<keyword evidence="5 7" id="KW-0472">Membrane</keyword>
<comment type="similarity">
    <text evidence="2 6">Belongs to the cytochrome c oxidase subunit 3 family.</text>
</comment>
<dbReference type="InterPro" id="IPR035973">
    <property type="entry name" value="Cyt_c_oxidase_su3-like_sf"/>
</dbReference>
<evidence type="ECO:0000256" key="5">
    <source>
        <dbReference type="ARBA" id="ARBA00023136"/>
    </source>
</evidence>
<evidence type="ECO:0000256" key="2">
    <source>
        <dbReference type="ARBA" id="ARBA00010581"/>
    </source>
</evidence>
<feature type="domain" description="Heme-copper oxidase subunit III family profile" evidence="8">
    <location>
        <begin position="1"/>
        <end position="172"/>
    </location>
</feature>
<dbReference type="SUPFAM" id="SSF81452">
    <property type="entry name" value="Cytochrome c oxidase subunit III-like"/>
    <property type="match status" value="1"/>
</dbReference>
<dbReference type="AlphaFoldDB" id="W8WZS5"/>
<feature type="transmembrane region" description="Helical" evidence="7">
    <location>
        <begin position="71"/>
        <end position="89"/>
    </location>
</feature>
<feature type="transmembrane region" description="Helical" evidence="7">
    <location>
        <begin position="153"/>
        <end position="171"/>
    </location>
</feature>
<dbReference type="InterPro" id="IPR000298">
    <property type="entry name" value="Cyt_c_oxidase-like_su3"/>
</dbReference>
<dbReference type="EMBL" id="HG916765">
    <property type="protein sequence ID" value="CDM25278.1"/>
    <property type="molecule type" value="Genomic_DNA"/>
</dbReference>
<feature type="transmembrane region" description="Helical" evidence="7">
    <location>
        <begin position="109"/>
        <end position="132"/>
    </location>
</feature>
<evidence type="ECO:0000313" key="10">
    <source>
        <dbReference type="Proteomes" id="UP000019805"/>
    </source>
</evidence>
<keyword evidence="10" id="KW-1185">Reference proteome</keyword>
<dbReference type="PANTHER" id="PTHR11403:SF6">
    <property type="entry name" value="NITRIC OXIDE REDUCTASE SUBUNIT E"/>
    <property type="match status" value="1"/>
</dbReference>
<organism evidence="9 10">
    <name type="scientific">Castellaniella defragrans (strain DSM 12143 / CCUG 39792 / 65Phen)</name>
    <name type="common">Alcaligenes defragrans</name>
    <dbReference type="NCBI Taxonomy" id="1437824"/>
    <lineage>
        <taxon>Bacteria</taxon>
        <taxon>Pseudomonadati</taxon>
        <taxon>Pseudomonadota</taxon>
        <taxon>Betaproteobacteria</taxon>
        <taxon>Burkholderiales</taxon>
        <taxon>Alcaligenaceae</taxon>
        <taxon>Castellaniella</taxon>
    </lineage>
</organism>
<evidence type="ECO:0000313" key="9">
    <source>
        <dbReference type="EMBL" id="CDM25278.1"/>
    </source>
</evidence>
<dbReference type="Proteomes" id="UP000019805">
    <property type="component" value="Chromosome"/>
</dbReference>
<evidence type="ECO:0000259" key="8">
    <source>
        <dbReference type="PROSITE" id="PS50253"/>
    </source>
</evidence>
<dbReference type="PANTHER" id="PTHR11403">
    <property type="entry name" value="CYTOCHROME C OXIDASE SUBUNIT III"/>
    <property type="match status" value="1"/>
</dbReference>
<proteinExistence type="inferred from homology"/>
<sequence length="172" mass="19606">MFICGELFMFGAFFIVYISDRSQAIELFNRSQLELDQFMGAFNTVLLVTSSWCVARAVAAVRAGHDNKAARLLLVGMLLGLGFLVVKYLEYSAKFAVGITMMTNEFYMFYFVFTMVHAAHVLGGCAILALLWRKTRAGRYRHDMTGLETGASYWHLVDLIWLVMFPLLYLLR</sequence>